<feature type="compositionally biased region" description="Basic residues" evidence="1">
    <location>
        <begin position="206"/>
        <end position="219"/>
    </location>
</feature>
<feature type="compositionally biased region" description="Low complexity" evidence="1">
    <location>
        <begin position="48"/>
        <end position="59"/>
    </location>
</feature>
<feature type="region of interest" description="Disordered" evidence="1">
    <location>
        <begin position="257"/>
        <end position="282"/>
    </location>
</feature>
<feature type="compositionally biased region" description="Low complexity" evidence="1">
    <location>
        <begin position="297"/>
        <end position="311"/>
    </location>
</feature>
<protein>
    <submittedName>
        <fullName evidence="2">Uncharacterized protein</fullName>
    </submittedName>
</protein>
<reference evidence="2" key="1">
    <citation type="journal article" date="2020" name="Stud. Mycol.">
        <title>101 Dothideomycetes genomes: a test case for predicting lifestyles and emergence of pathogens.</title>
        <authorList>
            <person name="Haridas S."/>
            <person name="Albert R."/>
            <person name="Binder M."/>
            <person name="Bloem J."/>
            <person name="Labutti K."/>
            <person name="Salamov A."/>
            <person name="Andreopoulos B."/>
            <person name="Baker S."/>
            <person name="Barry K."/>
            <person name="Bills G."/>
            <person name="Bluhm B."/>
            <person name="Cannon C."/>
            <person name="Castanera R."/>
            <person name="Culley D."/>
            <person name="Daum C."/>
            <person name="Ezra D."/>
            <person name="Gonzalez J."/>
            <person name="Henrissat B."/>
            <person name="Kuo A."/>
            <person name="Liang C."/>
            <person name="Lipzen A."/>
            <person name="Lutzoni F."/>
            <person name="Magnuson J."/>
            <person name="Mondo S."/>
            <person name="Nolan M."/>
            <person name="Ohm R."/>
            <person name="Pangilinan J."/>
            <person name="Park H.-J."/>
            <person name="Ramirez L."/>
            <person name="Alfaro M."/>
            <person name="Sun H."/>
            <person name="Tritt A."/>
            <person name="Yoshinaga Y."/>
            <person name="Zwiers L.-H."/>
            <person name="Turgeon B."/>
            <person name="Goodwin S."/>
            <person name="Spatafora J."/>
            <person name="Crous P."/>
            <person name="Grigoriev I."/>
        </authorList>
    </citation>
    <scope>NUCLEOTIDE SEQUENCE</scope>
    <source>
        <strain evidence="2">CBS 119687</strain>
    </source>
</reference>
<organism evidence="2 3">
    <name type="scientific">Dothidotthia symphoricarpi CBS 119687</name>
    <dbReference type="NCBI Taxonomy" id="1392245"/>
    <lineage>
        <taxon>Eukaryota</taxon>
        <taxon>Fungi</taxon>
        <taxon>Dikarya</taxon>
        <taxon>Ascomycota</taxon>
        <taxon>Pezizomycotina</taxon>
        <taxon>Dothideomycetes</taxon>
        <taxon>Pleosporomycetidae</taxon>
        <taxon>Pleosporales</taxon>
        <taxon>Dothidotthiaceae</taxon>
        <taxon>Dothidotthia</taxon>
    </lineage>
</organism>
<feature type="compositionally biased region" description="Polar residues" evidence="1">
    <location>
        <begin position="268"/>
        <end position="277"/>
    </location>
</feature>
<feature type="region of interest" description="Disordered" evidence="1">
    <location>
        <begin position="1"/>
        <end position="235"/>
    </location>
</feature>
<name>A0A6A6ALQ5_9PLEO</name>
<evidence type="ECO:0000256" key="1">
    <source>
        <dbReference type="SAM" id="MobiDB-lite"/>
    </source>
</evidence>
<keyword evidence="3" id="KW-1185">Reference proteome</keyword>
<proteinExistence type="predicted"/>
<evidence type="ECO:0000313" key="3">
    <source>
        <dbReference type="Proteomes" id="UP000799771"/>
    </source>
</evidence>
<sequence>MHDHLPPRAAARQTGNREETRSHNQAMAPSQSVSPPSRQHSEESWIELGSGPSSSSLSSVADEIITTGLTVQHDSNMHRRNRPRQSQGGGTFQVGTGFRVAGAGGGTSSQEEYDESESESDRVMTSSNEAIAPSPLRNELHRPPRGPHSVASSETTSEREDEEDDENATAVNYPRSSGRGFQPRPNAFSHPNTQPTIRSQSGTVHTPRRTATRPSHPRQHSYPQHSPYNILSPNHHTDQDEALRASLSTLLSAAAAVRGLPKPGQPRTVPTTSSRMDPTSLRLVPESVALGDIMEESSSIPSSTSPLSTSSDKPKRKAIARSNSKDRRVVKKARSTGPLIEEISPTLLTWVVSASVLVLLSALSFSAGYVVGKEAGHAEAIGVGKEAGGCGKELKGGLGLRKLRWSGGAGIKA</sequence>
<dbReference type="RefSeq" id="XP_033527256.1">
    <property type="nucleotide sequence ID" value="XM_033667527.1"/>
</dbReference>
<evidence type="ECO:0000313" key="2">
    <source>
        <dbReference type="EMBL" id="KAF2132869.1"/>
    </source>
</evidence>
<feature type="compositionally biased region" description="Polar residues" evidence="1">
    <location>
        <begin position="23"/>
        <end position="38"/>
    </location>
</feature>
<dbReference type="GeneID" id="54407959"/>
<dbReference type="EMBL" id="ML977500">
    <property type="protein sequence ID" value="KAF2132869.1"/>
    <property type="molecule type" value="Genomic_DNA"/>
</dbReference>
<accession>A0A6A6ALQ5</accession>
<dbReference type="Proteomes" id="UP000799771">
    <property type="component" value="Unassembled WGS sequence"/>
</dbReference>
<gene>
    <name evidence="2" type="ORF">P153DRAFT_364129</name>
</gene>
<feature type="compositionally biased region" description="Polar residues" evidence="1">
    <location>
        <begin position="221"/>
        <end position="234"/>
    </location>
</feature>
<feature type="compositionally biased region" description="Polar residues" evidence="1">
    <location>
        <begin position="189"/>
        <end position="204"/>
    </location>
</feature>
<feature type="region of interest" description="Disordered" evidence="1">
    <location>
        <begin position="295"/>
        <end position="335"/>
    </location>
</feature>
<dbReference type="OrthoDB" id="5413188at2759"/>
<dbReference type="AlphaFoldDB" id="A0A6A6ALQ5"/>